<accession>A0AAD6Y171</accession>
<dbReference type="Proteomes" id="UP001219525">
    <property type="component" value="Unassembled WGS sequence"/>
</dbReference>
<organism evidence="2 3">
    <name type="scientific">Mycena pura</name>
    <dbReference type="NCBI Taxonomy" id="153505"/>
    <lineage>
        <taxon>Eukaryota</taxon>
        <taxon>Fungi</taxon>
        <taxon>Dikarya</taxon>
        <taxon>Basidiomycota</taxon>
        <taxon>Agaricomycotina</taxon>
        <taxon>Agaricomycetes</taxon>
        <taxon>Agaricomycetidae</taxon>
        <taxon>Agaricales</taxon>
        <taxon>Marasmiineae</taxon>
        <taxon>Mycenaceae</taxon>
        <taxon>Mycena</taxon>
    </lineage>
</organism>
<evidence type="ECO:0000313" key="3">
    <source>
        <dbReference type="Proteomes" id="UP001219525"/>
    </source>
</evidence>
<proteinExistence type="predicted"/>
<protein>
    <submittedName>
        <fullName evidence="2">Uncharacterized protein</fullName>
    </submittedName>
</protein>
<sequence length="387" mass="41647">MPITGCGAESGLLESLHIYFFQGAGMSDAPRRLRASVWLMPANAEGAVRRSQKCTLNRTEPNLRSTRLSCVYSPRTHSALGTRRLLEEASSMVVSMLVKPRFPTWRRMTPRQEGVPMVETFWCELACHDELEVAAPSRHAAGPPQHEWLLLQLVARPDEAAASALSRRAVSPPCKSCNTAGERTAVPRRTCRLNPPVARSEDVAARYGGTTRRTAQQRGHSDPCLGGDTCTLPRSAKSGACATRRGGSAVSSHCGTTPCARWVVRDPPPPRMSCKSGSCAPRLAGGAIPTHGGPPRCTARGGAFAHPLPLRHHPDTVHNYVGTRSRVLAVTCARTSLSLLVLGNRKSDGLRASTRRQHLPDTLRDNCVLGSACTHPLLSRSATEVGA</sequence>
<dbReference type="AlphaFoldDB" id="A0AAD6Y171"/>
<reference evidence="2" key="1">
    <citation type="submission" date="2023-03" db="EMBL/GenBank/DDBJ databases">
        <title>Massive genome expansion in bonnet fungi (Mycena s.s.) driven by repeated elements and novel gene families across ecological guilds.</title>
        <authorList>
            <consortium name="Lawrence Berkeley National Laboratory"/>
            <person name="Harder C.B."/>
            <person name="Miyauchi S."/>
            <person name="Viragh M."/>
            <person name="Kuo A."/>
            <person name="Thoen E."/>
            <person name="Andreopoulos B."/>
            <person name="Lu D."/>
            <person name="Skrede I."/>
            <person name="Drula E."/>
            <person name="Henrissat B."/>
            <person name="Morin E."/>
            <person name="Kohler A."/>
            <person name="Barry K."/>
            <person name="LaButti K."/>
            <person name="Morin E."/>
            <person name="Salamov A."/>
            <person name="Lipzen A."/>
            <person name="Mereny Z."/>
            <person name="Hegedus B."/>
            <person name="Baldrian P."/>
            <person name="Stursova M."/>
            <person name="Weitz H."/>
            <person name="Taylor A."/>
            <person name="Grigoriev I.V."/>
            <person name="Nagy L.G."/>
            <person name="Martin F."/>
            <person name="Kauserud H."/>
        </authorList>
    </citation>
    <scope>NUCLEOTIDE SEQUENCE</scope>
    <source>
        <strain evidence="2">9144</strain>
    </source>
</reference>
<keyword evidence="3" id="KW-1185">Reference proteome</keyword>
<dbReference type="EMBL" id="JARJCW010000127">
    <property type="protein sequence ID" value="KAJ7191858.1"/>
    <property type="molecule type" value="Genomic_DNA"/>
</dbReference>
<feature type="region of interest" description="Disordered" evidence="1">
    <location>
        <begin position="208"/>
        <end position="228"/>
    </location>
</feature>
<evidence type="ECO:0000256" key="1">
    <source>
        <dbReference type="SAM" id="MobiDB-lite"/>
    </source>
</evidence>
<name>A0AAD6Y171_9AGAR</name>
<evidence type="ECO:0000313" key="2">
    <source>
        <dbReference type="EMBL" id="KAJ7191858.1"/>
    </source>
</evidence>
<gene>
    <name evidence="2" type="ORF">GGX14DRAFT_406824</name>
</gene>
<comment type="caution">
    <text evidence="2">The sequence shown here is derived from an EMBL/GenBank/DDBJ whole genome shotgun (WGS) entry which is preliminary data.</text>
</comment>